<dbReference type="Gene3D" id="1.10.460.10">
    <property type="entry name" value="Topoisomerase I, domain 2"/>
    <property type="match status" value="1"/>
</dbReference>
<dbReference type="GO" id="GO:0003723">
    <property type="term" value="F:RNA binding"/>
    <property type="evidence" value="ECO:0007669"/>
    <property type="project" value="UniProtKB-UniRule"/>
</dbReference>
<evidence type="ECO:0000313" key="14">
    <source>
        <dbReference type="Proteomes" id="UP000649617"/>
    </source>
</evidence>
<dbReference type="OrthoDB" id="5411533at2759"/>
<evidence type="ECO:0000259" key="11">
    <source>
        <dbReference type="PROSITE" id="PS50102"/>
    </source>
</evidence>
<dbReference type="PROSITE" id="PS52039">
    <property type="entry name" value="TOPO_IA_2"/>
    <property type="match status" value="1"/>
</dbReference>
<dbReference type="SUPFAM" id="SSF56712">
    <property type="entry name" value="Prokaryotic type I DNA topoisomerase"/>
    <property type="match status" value="1"/>
</dbReference>
<keyword evidence="6" id="KW-0238">DNA-binding</keyword>
<dbReference type="InterPro" id="IPR012677">
    <property type="entry name" value="Nucleotide-bd_a/b_plait_sf"/>
</dbReference>
<dbReference type="InterPro" id="IPR035979">
    <property type="entry name" value="RBD_domain_sf"/>
</dbReference>
<feature type="domain" description="Topo IA-type catalytic" evidence="12">
    <location>
        <begin position="1"/>
        <end position="254"/>
    </location>
</feature>
<dbReference type="InterPro" id="IPR013824">
    <property type="entry name" value="Topo_IA_cen_sub1"/>
</dbReference>
<reference evidence="13" key="1">
    <citation type="submission" date="2021-02" db="EMBL/GenBank/DDBJ databases">
        <authorList>
            <person name="Dougan E. K."/>
            <person name="Rhodes N."/>
            <person name="Thang M."/>
            <person name="Chan C."/>
        </authorList>
    </citation>
    <scope>NUCLEOTIDE SEQUENCE</scope>
</reference>
<dbReference type="SMART" id="SM00437">
    <property type="entry name" value="TOP1Ac"/>
    <property type="match status" value="1"/>
</dbReference>
<dbReference type="InterPro" id="IPR006509">
    <property type="entry name" value="RBM39_SF"/>
</dbReference>
<keyword evidence="4 9" id="KW-0694">RNA-binding</keyword>
<feature type="region of interest" description="Disordered" evidence="10">
    <location>
        <begin position="290"/>
        <end position="349"/>
    </location>
</feature>
<evidence type="ECO:0000256" key="10">
    <source>
        <dbReference type="SAM" id="MobiDB-lite"/>
    </source>
</evidence>
<gene>
    <name evidence="13" type="primary">RBM39</name>
    <name evidence="13" type="ORF">SPIL2461_LOCUS21919</name>
</gene>
<evidence type="ECO:0000256" key="5">
    <source>
        <dbReference type="ARBA" id="ARBA00023029"/>
    </source>
</evidence>
<dbReference type="Pfam" id="PF00076">
    <property type="entry name" value="RRM_1"/>
    <property type="match status" value="2"/>
</dbReference>
<evidence type="ECO:0000256" key="1">
    <source>
        <dbReference type="ARBA" id="ARBA00007747"/>
    </source>
</evidence>
<dbReference type="GO" id="GO:0003677">
    <property type="term" value="F:DNA binding"/>
    <property type="evidence" value="ECO:0007669"/>
    <property type="project" value="UniProtKB-KW"/>
</dbReference>
<evidence type="ECO:0000256" key="3">
    <source>
        <dbReference type="ARBA" id="ARBA00022737"/>
    </source>
</evidence>
<feature type="domain" description="RRM" evidence="11">
    <location>
        <begin position="458"/>
        <end position="539"/>
    </location>
</feature>
<keyword evidence="8" id="KW-0413">Isomerase</keyword>
<dbReference type="InterPro" id="IPR013497">
    <property type="entry name" value="Topo_IA_cen"/>
</dbReference>
<dbReference type="InterPro" id="IPR003602">
    <property type="entry name" value="Topo_IA_DNA-bd_dom"/>
</dbReference>
<evidence type="ECO:0000256" key="9">
    <source>
        <dbReference type="PROSITE-ProRule" id="PRU00176"/>
    </source>
</evidence>
<dbReference type="InterPro" id="IPR013825">
    <property type="entry name" value="Topo_IA_cen_sub2"/>
</dbReference>
<evidence type="ECO:0000256" key="2">
    <source>
        <dbReference type="ARBA" id="ARBA00022664"/>
    </source>
</evidence>
<dbReference type="PROSITE" id="PS50102">
    <property type="entry name" value="RRM"/>
    <property type="match status" value="2"/>
</dbReference>
<dbReference type="SMART" id="SM00360">
    <property type="entry name" value="RRM"/>
    <property type="match status" value="3"/>
</dbReference>
<dbReference type="FunFam" id="3.30.70.330:FF:000105">
    <property type="entry name" value="HIV Tat-specific factor 1 homolog"/>
    <property type="match status" value="1"/>
</dbReference>
<dbReference type="AlphaFoldDB" id="A0A812XY91"/>
<sequence length="701" mass="78983">MSSNPRHSIRWQWNASILCTDGFLDIHLEAFSALLVGRHFLASWLGDVQLERREARFRIGDFQFDIVLRRLPKQRGWLQVMPWRIDELSLEDSAKRLDILTQLIEQGDVEIGNWSLSESWTEPPSPLTEAELVDLMDRNGIGTDASIPQHIQTIQDRGYVQLCDGSGEPIEVMKAGPFNRKRGRPSQRPKAPGRYLVPTERGMALVRGLSHLDTSLCEPEVRALIERECAMVARAELQQTEVLKRNIGLFRGKFQHVERSIDELSPQLQVEASKGAMIVLRKSKLERAANADYDDDRRKDKKRRSRTRSRSARRGRSRSRSREARRLEKEREMEEKRRQEEEEERRRQIEDATRGDRTVMIVCLHHKADERDVYEFFSKNAGKVRDVQIIRDARTGRSKGLAYVEFYLQEATLKALALSGQPIKGQAVRVQPSQAEKNRAAQAAKASIHYTAPRETPLRLYVGGLTDSLANISEEELKKLFSPFGEIEFIDLHRDPYTNKCKGFAFVQFKNASEAREAMTAMNGFQLAGKELKVGIATSDMQLGEGAGGANNLAIGGENLHEDASAMGPNATQPGMLKDANDRLALMQKLQRDTIPGYGGPGVPSNIIVLHGMFNPSQVNLAADPEFFNDIHADVEQECRKYGSVVKVFADQGSSKGDVWVKFTDATSAANCQRALDRRWFAGQQIIAEFSTEAAWAGVVR</sequence>
<dbReference type="Proteomes" id="UP000649617">
    <property type="component" value="Unassembled WGS sequence"/>
</dbReference>
<keyword evidence="3" id="KW-0677">Repeat</keyword>
<dbReference type="Gene3D" id="1.10.290.10">
    <property type="entry name" value="Topoisomerase I, domain 4"/>
    <property type="match status" value="1"/>
</dbReference>
<evidence type="ECO:0000256" key="8">
    <source>
        <dbReference type="ARBA" id="ARBA00023235"/>
    </source>
</evidence>
<feature type="compositionally biased region" description="Basic and acidic residues" evidence="10">
    <location>
        <begin position="320"/>
        <end position="349"/>
    </location>
</feature>
<protein>
    <submittedName>
        <fullName evidence="13">RBM39 protein</fullName>
    </submittedName>
</protein>
<evidence type="ECO:0000259" key="12">
    <source>
        <dbReference type="PROSITE" id="PS52039"/>
    </source>
</evidence>
<feature type="domain" description="RRM" evidence="11">
    <location>
        <begin position="357"/>
        <end position="435"/>
    </location>
</feature>
<dbReference type="GO" id="GO:0003916">
    <property type="term" value="F:DNA topoisomerase activity"/>
    <property type="evidence" value="ECO:0007669"/>
    <property type="project" value="UniProtKB-KW"/>
</dbReference>
<dbReference type="EMBL" id="CAJNIZ010046714">
    <property type="protein sequence ID" value="CAE7754938.1"/>
    <property type="molecule type" value="Genomic_DNA"/>
</dbReference>
<dbReference type="SUPFAM" id="SSF54928">
    <property type="entry name" value="RNA-binding domain, RBD"/>
    <property type="match status" value="2"/>
</dbReference>
<dbReference type="InterPro" id="IPR000504">
    <property type="entry name" value="RRM_dom"/>
</dbReference>
<organism evidence="13 14">
    <name type="scientific">Symbiodinium pilosum</name>
    <name type="common">Dinoflagellate</name>
    <dbReference type="NCBI Taxonomy" id="2952"/>
    <lineage>
        <taxon>Eukaryota</taxon>
        <taxon>Sar</taxon>
        <taxon>Alveolata</taxon>
        <taxon>Dinophyceae</taxon>
        <taxon>Suessiales</taxon>
        <taxon>Symbiodiniaceae</taxon>
        <taxon>Symbiodinium</taxon>
    </lineage>
</organism>
<dbReference type="NCBIfam" id="TIGR01622">
    <property type="entry name" value="SF-CC1"/>
    <property type="match status" value="1"/>
</dbReference>
<evidence type="ECO:0000256" key="6">
    <source>
        <dbReference type="ARBA" id="ARBA00023125"/>
    </source>
</evidence>
<dbReference type="InterPro" id="IPR013826">
    <property type="entry name" value="Topo_IA_cen_sub3"/>
</dbReference>
<dbReference type="PANTHER" id="PTHR48036">
    <property type="entry name" value="SPLICING FACTOR (PAD-1), PUTATIVE (AFU_ORTHOLOGUE AFUA_1G15810)-RELATED"/>
    <property type="match status" value="1"/>
</dbReference>
<keyword evidence="2" id="KW-0507">mRNA processing</keyword>
<dbReference type="Pfam" id="PF01131">
    <property type="entry name" value="Topoisom_bac"/>
    <property type="match status" value="1"/>
</dbReference>
<keyword evidence="7" id="KW-0508">mRNA splicing</keyword>
<dbReference type="Gene3D" id="2.70.20.10">
    <property type="entry name" value="Topoisomerase I, domain 3"/>
    <property type="match status" value="1"/>
</dbReference>
<evidence type="ECO:0000256" key="4">
    <source>
        <dbReference type="ARBA" id="ARBA00022884"/>
    </source>
</evidence>
<dbReference type="InterPro" id="IPR023405">
    <property type="entry name" value="Topo_IA_core_domain"/>
</dbReference>
<dbReference type="GO" id="GO:0005684">
    <property type="term" value="C:U2-type spliceosomal complex"/>
    <property type="evidence" value="ECO:0007669"/>
    <property type="project" value="UniProtKB-ARBA"/>
</dbReference>
<comment type="caution">
    <text evidence="13">The sequence shown here is derived from an EMBL/GenBank/DDBJ whole genome shotgun (WGS) entry which is preliminary data.</text>
</comment>
<name>A0A812XY91_SYMPI</name>
<comment type="similarity">
    <text evidence="1">Belongs to the HTATSF1 family.</text>
</comment>
<evidence type="ECO:0000313" key="13">
    <source>
        <dbReference type="EMBL" id="CAE7754938.1"/>
    </source>
</evidence>
<dbReference type="GO" id="GO:0006265">
    <property type="term" value="P:DNA topological change"/>
    <property type="evidence" value="ECO:0007669"/>
    <property type="project" value="InterPro"/>
</dbReference>
<feature type="compositionally biased region" description="Basic residues" evidence="10">
    <location>
        <begin position="299"/>
        <end position="319"/>
    </location>
</feature>
<keyword evidence="5" id="KW-0799">Topoisomerase</keyword>
<dbReference type="Gene3D" id="3.30.70.330">
    <property type="match status" value="3"/>
</dbReference>
<proteinExistence type="inferred from homology"/>
<accession>A0A812XY91</accession>
<evidence type="ECO:0000256" key="7">
    <source>
        <dbReference type="ARBA" id="ARBA00023187"/>
    </source>
</evidence>
<keyword evidence="14" id="KW-1185">Reference proteome</keyword>
<dbReference type="GO" id="GO:0000398">
    <property type="term" value="P:mRNA splicing, via spliceosome"/>
    <property type="evidence" value="ECO:0007669"/>
    <property type="project" value="UniProtKB-ARBA"/>
</dbReference>
<dbReference type="CDD" id="cd12285">
    <property type="entry name" value="RRM3_RBM39_like"/>
    <property type="match status" value="1"/>
</dbReference>